<evidence type="ECO:0000313" key="2">
    <source>
        <dbReference type="EMBL" id="QDY80646.1"/>
    </source>
</evidence>
<keyword evidence="3" id="KW-1185">Reference proteome</keyword>
<protein>
    <submittedName>
        <fullName evidence="1">Dimethyladenosine transferase</fullName>
    </submittedName>
</protein>
<dbReference type="RefSeq" id="WP_146478464.1">
    <property type="nucleotide sequence ID" value="NZ_CP042266.1"/>
</dbReference>
<proteinExistence type="predicted"/>
<sequence>MSTTARPGTPTAALVSRRVVVGAPPSVIFALLAAPGEHAALDGTGEIQGVVDGPQRLESGSVFRMRMKGYTTTNTVVEFEDGALIAWRHRGRHVWRWQLRAVPGGTEVTETFDYTAKRTRRLVELAGFPRRAGTAIDRTLTALQARFA</sequence>
<gene>
    <name evidence="1" type="ORF">FQU76_00065</name>
    <name evidence="2" type="ORF">FQU76_33675</name>
</gene>
<accession>A0A5B8IBU5</accession>
<dbReference type="OrthoDB" id="6624781at2"/>
<dbReference type="Proteomes" id="UP000320580">
    <property type="component" value="Chromosome"/>
</dbReference>
<dbReference type="InterPro" id="IPR019587">
    <property type="entry name" value="Polyketide_cyclase/dehydratase"/>
</dbReference>
<dbReference type="SUPFAM" id="SSF55961">
    <property type="entry name" value="Bet v1-like"/>
    <property type="match status" value="1"/>
</dbReference>
<name>A0A5B8IBU5_9ACTN</name>
<dbReference type="InterPro" id="IPR023393">
    <property type="entry name" value="START-like_dom_sf"/>
</dbReference>
<keyword evidence="1" id="KW-0808">Transferase</keyword>
<reference evidence="1 3" key="1">
    <citation type="submission" date="2019-07" db="EMBL/GenBank/DDBJ databases">
        <authorList>
            <person name="Zhu P."/>
        </authorList>
    </citation>
    <scope>NUCLEOTIDE SEQUENCE [LARGE SCALE GENOMIC DNA]</scope>
    <source>
        <strain evidence="1 3">SSL-25</strain>
    </source>
</reference>
<organism evidence="1 3">
    <name type="scientific">Streptomyces qinzhouensis</name>
    <dbReference type="NCBI Taxonomy" id="2599401"/>
    <lineage>
        <taxon>Bacteria</taxon>
        <taxon>Bacillati</taxon>
        <taxon>Actinomycetota</taxon>
        <taxon>Actinomycetes</taxon>
        <taxon>Kitasatosporales</taxon>
        <taxon>Streptomycetaceae</taxon>
        <taxon>Streptomyces</taxon>
    </lineage>
</organism>
<dbReference type="KEGG" id="sqz:FQU76_33675"/>
<dbReference type="GO" id="GO:0016740">
    <property type="term" value="F:transferase activity"/>
    <property type="evidence" value="ECO:0007669"/>
    <property type="project" value="UniProtKB-KW"/>
</dbReference>
<dbReference type="Gene3D" id="3.30.530.20">
    <property type="match status" value="1"/>
</dbReference>
<dbReference type="EMBL" id="CP042266">
    <property type="protein sequence ID" value="QDY80646.1"/>
    <property type="molecule type" value="Genomic_DNA"/>
</dbReference>
<dbReference type="KEGG" id="sqz:FQU76_00065"/>
<dbReference type="EMBL" id="CP042266">
    <property type="protein sequence ID" value="QDY75152.1"/>
    <property type="molecule type" value="Genomic_DNA"/>
</dbReference>
<evidence type="ECO:0000313" key="3">
    <source>
        <dbReference type="Proteomes" id="UP000320580"/>
    </source>
</evidence>
<evidence type="ECO:0000313" key="1">
    <source>
        <dbReference type="EMBL" id="QDY75152.1"/>
    </source>
</evidence>
<dbReference type="Pfam" id="PF10604">
    <property type="entry name" value="Polyketide_cyc2"/>
    <property type="match status" value="1"/>
</dbReference>
<dbReference type="AlphaFoldDB" id="A0A5B8IBU5"/>